<evidence type="ECO:0000256" key="2">
    <source>
        <dbReference type="ARBA" id="ARBA00022664"/>
    </source>
</evidence>
<proteinExistence type="predicted"/>
<evidence type="ECO:0000313" key="6">
    <source>
        <dbReference type="EMBL" id="QDS68202.1"/>
    </source>
</evidence>
<name>A0A517KXU6_9PEZI</name>
<dbReference type="GO" id="GO:0006397">
    <property type="term" value="P:mRNA processing"/>
    <property type="evidence" value="ECO:0007669"/>
    <property type="project" value="UniProtKB-KW"/>
</dbReference>
<dbReference type="Gene3D" id="1.25.10.10">
    <property type="entry name" value="Leucine-rich Repeat Variant"/>
    <property type="match status" value="1"/>
</dbReference>
<organism evidence="6 7">
    <name type="scientific">Venturia effusa</name>
    <dbReference type="NCBI Taxonomy" id="50376"/>
    <lineage>
        <taxon>Eukaryota</taxon>
        <taxon>Fungi</taxon>
        <taxon>Dikarya</taxon>
        <taxon>Ascomycota</taxon>
        <taxon>Pezizomycotina</taxon>
        <taxon>Dothideomycetes</taxon>
        <taxon>Pleosporomycetidae</taxon>
        <taxon>Venturiales</taxon>
        <taxon>Venturiaceae</taxon>
        <taxon>Venturia</taxon>
    </lineage>
</organism>
<evidence type="ECO:0000256" key="3">
    <source>
        <dbReference type="ARBA" id="ARBA00023242"/>
    </source>
</evidence>
<keyword evidence="2" id="KW-0507">mRNA processing</keyword>
<evidence type="ECO:0000256" key="1">
    <source>
        <dbReference type="ARBA" id="ARBA00004123"/>
    </source>
</evidence>
<keyword evidence="7" id="KW-1185">Reference proteome</keyword>
<dbReference type="InterPro" id="IPR011989">
    <property type="entry name" value="ARM-like"/>
</dbReference>
<dbReference type="AlphaFoldDB" id="A0A517KXU6"/>
<dbReference type="InterPro" id="IPR021850">
    <property type="entry name" value="Symplekin/Pta1"/>
</dbReference>
<dbReference type="Pfam" id="PF11935">
    <property type="entry name" value="SYMPK_PTA1_N"/>
    <property type="match status" value="1"/>
</dbReference>
<keyword evidence="3" id="KW-0539">Nucleus</keyword>
<reference evidence="6 7" key="1">
    <citation type="submission" date="2019-07" db="EMBL/GenBank/DDBJ databases">
        <title>Finished genome of Venturia effusa.</title>
        <authorList>
            <person name="Young C.A."/>
            <person name="Cox M.P."/>
            <person name="Ganley A.R.D."/>
            <person name="David W.J."/>
        </authorList>
    </citation>
    <scope>NUCLEOTIDE SEQUENCE [LARGE SCALE GENOMIC DNA]</scope>
    <source>
        <strain evidence="7">albino</strain>
    </source>
</reference>
<feature type="compositionally biased region" description="Acidic residues" evidence="4">
    <location>
        <begin position="427"/>
        <end position="440"/>
    </location>
</feature>
<dbReference type="PANTHER" id="PTHR15245">
    <property type="entry name" value="SYMPLEKIN-RELATED"/>
    <property type="match status" value="1"/>
</dbReference>
<protein>
    <recommendedName>
        <fullName evidence="5">Symplekin/Pta1 N-terminal domain-containing protein</fullName>
    </recommendedName>
</protein>
<evidence type="ECO:0000313" key="7">
    <source>
        <dbReference type="Proteomes" id="UP000316270"/>
    </source>
</evidence>
<dbReference type="Proteomes" id="UP000316270">
    <property type="component" value="Chromosome 1"/>
</dbReference>
<dbReference type="EMBL" id="CP042185">
    <property type="protein sequence ID" value="QDS68202.1"/>
    <property type="molecule type" value="Genomic_DNA"/>
</dbReference>
<dbReference type="InterPro" id="IPR032460">
    <property type="entry name" value="Symplekin/Pta1_N"/>
</dbReference>
<comment type="subcellular location">
    <subcellularLocation>
        <location evidence="1">Nucleus</location>
    </subcellularLocation>
</comment>
<dbReference type="PANTHER" id="PTHR15245:SF20">
    <property type="entry name" value="SYMPLEKIN"/>
    <property type="match status" value="1"/>
</dbReference>
<accession>A0A517KXU6</accession>
<evidence type="ECO:0000256" key="4">
    <source>
        <dbReference type="SAM" id="MobiDB-lite"/>
    </source>
</evidence>
<gene>
    <name evidence="6" type="ORF">FKW77_010552</name>
</gene>
<dbReference type="STRING" id="50376.A0A517KXU6"/>
<feature type="domain" description="Symplekin/Pta1 N-terminal" evidence="5">
    <location>
        <begin position="98"/>
        <end position="308"/>
    </location>
</feature>
<dbReference type="GO" id="GO:0005847">
    <property type="term" value="C:mRNA cleavage and polyadenylation specificity factor complex"/>
    <property type="evidence" value="ECO:0007669"/>
    <property type="project" value="TreeGrafter"/>
</dbReference>
<feature type="region of interest" description="Disordered" evidence="4">
    <location>
        <begin position="453"/>
        <end position="478"/>
    </location>
</feature>
<evidence type="ECO:0000259" key="5">
    <source>
        <dbReference type="Pfam" id="PF11935"/>
    </source>
</evidence>
<sequence>MADQISQLNQARRLALADPSMYSKVLPAVLPILNSRNNPSLSPVLKSWGADFLAEIFSSPTLSADDKQAMVVQVLPVLRDFLELPGGLSTTPTDQIGTIKSAIQAAASVFPLVFRYTIRNPNDSQTWQNMAAIKSNILRRMDSELPGVRICCLKFVERVVQTQTPGQIADPRRPDQNETSLALVPADHPIIPPTQLEAEAHGLLDRALSILQDNQRSVKMDATLNGLGGLVRLRPTIASRIITSVMNFNPFKLANSPMTSANKVMIKSMEKTVVVFLANVLKRNPQSPLAPRIEQHILRLQQVRKDIMEGSGLKRPAVDEPTDGLDQHKRQRLGAEIPPKAAAPAPAAPPLPPGPISYAQLFSLTQDPTALNTNVTVIPMPLAAKSLVNLLKYHVDGSQLKHAVNTIRERFEARTAPAPPPISETSPLDDEDDDYEPDYQPEDAEQIKNRLEMDSPEELKPIPSSEAVGPYKLPQPPQLSLEQNQSLALANLDRMFDTLAELLASQEPQDHVRGFQEPVIRGAIDKHSYFRLIVRVAIRPVAGVEIADDYRRNERSPTVGDHIRQRLLSFILLDWNKRIANAVTWFNEEWENEQTMWQKYTEMLQSVNGSRDVKPPEPPRHYKKWVLRFLEDLSAYLGGGKSDMRFLVRFVSEIPFLDAEIVTRVATLAQDPERITIVGAALRYLIQFRPPAKALCLDALQTVWQLERTVDGPNAKLLKAMRPGFVEQASQQKAELVKEVEL</sequence>
<feature type="region of interest" description="Disordered" evidence="4">
    <location>
        <begin position="411"/>
        <end position="440"/>
    </location>
</feature>
<dbReference type="OrthoDB" id="331600at2759"/>